<evidence type="ECO:0000256" key="4">
    <source>
        <dbReference type="ARBA" id="ARBA00023315"/>
    </source>
</evidence>
<evidence type="ECO:0000313" key="10">
    <source>
        <dbReference type="Proteomes" id="UP000037326"/>
    </source>
</evidence>
<dbReference type="PROSITE" id="PS00737">
    <property type="entry name" value="THIOLASE_2"/>
    <property type="match status" value="1"/>
</dbReference>
<reference evidence="10" key="1">
    <citation type="submission" date="2015-07" db="EMBL/GenBank/DDBJ databases">
        <authorList>
            <consortium name="Consortium for Microbial Forensics and Genomics (microFORGE)"/>
            <person name="Knight B.M."/>
            <person name="Roberts D.P."/>
            <person name="Lin D."/>
            <person name="Hari K."/>
            <person name="Fletcher J."/>
            <person name="Melcher U."/>
            <person name="Blagden T."/>
            <person name="Winegar R.A."/>
        </authorList>
    </citation>
    <scope>NUCLEOTIDE SEQUENCE [LARGE SCALE GENOMIC DNA]</scope>
    <source>
        <strain evidence="10">DSM 23493</strain>
    </source>
</reference>
<feature type="active site" description="Acyl-thioester intermediate" evidence="6">
    <location>
        <position position="88"/>
    </location>
</feature>
<feature type="domain" description="Rhodanese" evidence="8">
    <location>
        <begin position="87"/>
        <end position="127"/>
    </location>
</feature>
<dbReference type="InterPro" id="IPR020616">
    <property type="entry name" value="Thiolase_N"/>
</dbReference>
<dbReference type="PANTHER" id="PTHR18919">
    <property type="entry name" value="ACETYL-COA C-ACYLTRANSFERASE"/>
    <property type="match status" value="1"/>
</dbReference>
<dbReference type="NCBIfam" id="NF006086">
    <property type="entry name" value="PRK08235.1"/>
    <property type="match status" value="1"/>
</dbReference>
<evidence type="ECO:0000256" key="1">
    <source>
        <dbReference type="ARBA" id="ARBA00010982"/>
    </source>
</evidence>
<dbReference type="InterPro" id="IPR020615">
    <property type="entry name" value="Thiolase_acyl_enz_int_AS"/>
</dbReference>
<evidence type="ECO:0000313" key="9">
    <source>
        <dbReference type="EMBL" id="KMY29085.1"/>
    </source>
</evidence>
<dbReference type="SUPFAM" id="SSF53901">
    <property type="entry name" value="Thiolase-like"/>
    <property type="match status" value="2"/>
</dbReference>
<protein>
    <recommendedName>
        <fullName evidence="2">acetyl-CoA C-acetyltransferase</fullName>
        <ecNumber evidence="2">2.3.1.9</ecNumber>
    </recommendedName>
    <alternativeName>
        <fullName evidence="5">Acetoacetyl-CoA thiolase</fullName>
    </alternativeName>
</protein>
<dbReference type="CDD" id="cd00751">
    <property type="entry name" value="thiolase"/>
    <property type="match status" value="1"/>
</dbReference>
<evidence type="ECO:0000256" key="7">
    <source>
        <dbReference type="RuleBase" id="RU003557"/>
    </source>
</evidence>
<evidence type="ECO:0000256" key="5">
    <source>
        <dbReference type="ARBA" id="ARBA00030755"/>
    </source>
</evidence>
<dbReference type="NCBIfam" id="TIGR01930">
    <property type="entry name" value="AcCoA-C-Actrans"/>
    <property type="match status" value="1"/>
</dbReference>
<accession>A0A0K9F3H9</accession>
<dbReference type="GO" id="GO:0003985">
    <property type="term" value="F:acetyl-CoA C-acetyltransferase activity"/>
    <property type="evidence" value="ECO:0007669"/>
    <property type="project" value="UniProtKB-EC"/>
</dbReference>
<dbReference type="PANTHER" id="PTHR18919:SF107">
    <property type="entry name" value="ACETYL-COA ACETYLTRANSFERASE, CYTOSOLIC"/>
    <property type="match status" value="1"/>
</dbReference>
<dbReference type="InterPro" id="IPR002155">
    <property type="entry name" value="Thiolase"/>
</dbReference>
<feature type="active site" description="Proton acceptor" evidence="6">
    <location>
        <position position="351"/>
    </location>
</feature>
<evidence type="ECO:0000259" key="8">
    <source>
        <dbReference type="PROSITE" id="PS50206"/>
    </source>
</evidence>
<keyword evidence="4 7" id="KW-0012">Acyltransferase</keyword>
<organism evidence="9 10">
    <name type="scientific">Lysinibacillus xylanilyticus</name>
    <dbReference type="NCBI Taxonomy" id="582475"/>
    <lineage>
        <taxon>Bacteria</taxon>
        <taxon>Bacillati</taxon>
        <taxon>Bacillota</taxon>
        <taxon>Bacilli</taxon>
        <taxon>Bacillales</taxon>
        <taxon>Bacillaceae</taxon>
        <taxon>Lysinibacillus</taxon>
    </lineage>
</organism>
<dbReference type="InterPro" id="IPR020617">
    <property type="entry name" value="Thiolase_C"/>
</dbReference>
<dbReference type="RefSeq" id="WP_049667990.1">
    <property type="nucleotide sequence ID" value="NZ_LFXJ01000010.1"/>
</dbReference>
<dbReference type="EMBL" id="LFXJ01000010">
    <property type="protein sequence ID" value="KMY29085.1"/>
    <property type="molecule type" value="Genomic_DNA"/>
</dbReference>
<keyword evidence="3 7" id="KW-0808">Transferase</keyword>
<evidence type="ECO:0000256" key="6">
    <source>
        <dbReference type="PIRSR" id="PIRSR000429-1"/>
    </source>
</evidence>
<comment type="similarity">
    <text evidence="1 7">Belongs to the thiolase-like superfamily. Thiolase family.</text>
</comment>
<dbReference type="InterPro" id="IPR001763">
    <property type="entry name" value="Rhodanese-like_dom"/>
</dbReference>
<dbReference type="PATRIC" id="fig|582475.4.peg.2726"/>
<evidence type="ECO:0000256" key="2">
    <source>
        <dbReference type="ARBA" id="ARBA00012705"/>
    </source>
</evidence>
<comment type="caution">
    <text evidence="9">The sequence shown here is derived from an EMBL/GenBank/DDBJ whole genome shotgun (WGS) entry which is preliminary data.</text>
</comment>
<dbReference type="InterPro" id="IPR016039">
    <property type="entry name" value="Thiolase-like"/>
</dbReference>
<dbReference type="OrthoDB" id="9764892at2"/>
<sequence>MNRAVILAGARTAFGKFGGSLSALSASDLGAIAIKGALEKANISPDEVNEVILGSVLQGGQGQIPSRQAAIKASLPIAVKTETINKVCASGMRAVTLADQLIRLGDEEVIIAGGMESMSNAPYYLQNGRTGLRMGDSTMVDGMLYDGLTCAFNKARPHMGSYGNVTAKEYSLSREEQDAWSVRSHERALAAIEKGYFAEEIVPVEIPQRKGEPLQVNTDEAPRAGTSMEVLAKLKPAFDKDGTITAGNAPGVNDGACALVVMSEERAIREGREPLAFIIGHAEIAIEPENFPQTPGLVINKLLKKTGKSLADIELIEINEAFAAVALVSKQLADLDAEKVNVNGGAVALGHPIGASGARIILTLAHELKRRGGGIGIAAICSGGGQGDAIMIEVPKTGGHE</sequence>
<dbReference type="AlphaFoldDB" id="A0A0K9F3H9"/>
<evidence type="ECO:0000256" key="3">
    <source>
        <dbReference type="ARBA" id="ARBA00022679"/>
    </source>
</evidence>
<dbReference type="Pfam" id="PF02803">
    <property type="entry name" value="Thiolase_C"/>
    <property type="match status" value="1"/>
</dbReference>
<name>A0A0K9F3H9_9BACI</name>
<dbReference type="Gene3D" id="3.40.47.10">
    <property type="match status" value="2"/>
</dbReference>
<gene>
    <name evidence="9" type="ORF">ACZ11_18345</name>
</gene>
<feature type="active site" description="Proton acceptor" evidence="6">
    <location>
        <position position="381"/>
    </location>
</feature>
<dbReference type="EC" id="2.3.1.9" evidence="2"/>
<dbReference type="PROSITE" id="PS00099">
    <property type="entry name" value="THIOLASE_3"/>
    <property type="match status" value="1"/>
</dbReference>
<dbReference type="FunFam" id="3.40.47.10:FF:000010">
    <property type="entry name" value="Acetyl-CoA acetyltransferase (Thiolase)"/>
    <property type="match status" value="1"/>
</dbReference>
<proteinExistence type="inferred from homology"/>
<dbReference type="Proteomes" id="UP000037326">
    <property type="component" value="Unassembled WGS sequence"/>
</dbReference>
<dbReference type="PROSITE" id="PS50206">
    <property type="entry name" value="RHODANESE_3"/>
    <property type="match status" value="1"/>
</dbReference>
<dbReference type="PROSITE" id="PS00098">
    <property type="entry name" value="THIOLASE_1"/>
    <property type="match status" value="1"/>
</dbReference>
<dbReference type="GeneID" id="96600179"/>
<dbReference type="Pfam" id="PF00108">
    <property type="entry name" value="Thiolase_N"/>
    <property type="match status" value="1"/>
</dbReference>
<dbReference type="InterPro" id="IPR020613">
    <property type="entry name" value="Thiolase_CS"/>
</dbReference>
<dbReference type="PIRSF" id="PIRSF000429">
    <property type="entry name" value="Ac-CoA_Ac_transf"/>
    <property type="match status" value="1"/>
</dbReference>
<dbReference type="InterPro" id="IPR020610">
    <property type="entry name" value="Thiolase_AS"/>
</dbReference>